<evidence type="ECO:0000313" key="1">
    <source>
        <dbReference type="EMBL" id="GAI11659.1"/>
    </source>
</evidence>
<name>X1MZ77_9ZZZZ</name>
<sequence length="73" mass="7947">MFDVVTFGETMVRLSPPNYRRLEQTNVLDVNAGGAEMSVAVGLSRLGLSVAMADSKCNNNPEPKSTFCTHAYH</sequence>
<dbReference type="InterPro" id="IPR029056">
    <property type="entry name" value="Ribokinase-like"/>
</dbReference>
<proteinExistence type="predicted"/>
<reference evidence="1" key="1">
    <citation type="journal article" date="2014" name="Front. Microbiol.">
        <title>High frequency of phylogenetically diverse reductive dehalogenase-homologous genes in deep subseafloor sedimentary metagenomes.</title>
        <authorList>
            <person name="Kawai M."/>
            <person name="Futagami T."/>
            <person name="Toyoda A."/>
            <person name="Takaki Y."/>
            <person name="Nishi S."/>
            <person name="Hori S."/>
            <person name="Arai W."/>
            <person name="Tsubouchi T."/>
            <person name="Morono Y."/>
            <person name="Uchiyama I."/>
            <person name="Ito T."/>
            <person name="Fujiyama A."/>
            <person name="Inagaki F."/>
            <person name="Takami H."/>
        </authorList>
    </citation>
    <scope>NUCLEOTIDE SEQUENCE</scope>
    <source>
        <strain evidence="1">Expedition CK06-06</strain>
    </source>
</reference>
<protein>
    <recommendedName>
        <fullName evidence="2">Carbohydrate kinase PfkB domain-containing protein</fullName>
    </recommendedName>
</protein>
<comment type="caution">
    <text evidence="1">The sequence shown here is derived from an EMBL/GenBank/DDBJ whole genome shotgun (WGS) entry which is preliminary data.</text>
</comment>
<dbReference type="EMBL" id="BARV01006352">
    <property type="protein sequence ID" value="GAI11659.1"/>
    <property type="molecule type" value="Genomic_DNA"/>
</dbReference>
<dbReference type="AlphaFoldDB" id="X1MZ77"/>
<accession>X1MZ77</accession>
<gene>
    <name evidence="1" type="ORF">S06H3_13009</name>
</gene>
<dbReference type="SUPFAM" id="SSF53613">
    <property type="entry name" value="Ribokinase-like"/>
    <property type="match status" value="1"/>
</dbReference>
<dbReference type="Gene3D" id="3.40.1190.20">
    <property type="match status" value="1"/>
</dbReference>
<organism evidence="1">
    <name type="scientific">marine sediment metagenome</name>
    <dbReference type="NCBI Taxonomy" id="412755"/>
    <lineage>
        <taxon>unclassified sequences</taxon>
        <taxon>metagenomes</taxon>
        <taxon>ecological metagenomes</taxon>
    </lineage>
</organism>
<evidence type="ECO:0008006" key="2">
    <source>
        <dbReference type="Google" id="ProtNLM"/>
    </source>
</evidence>